<dbReference type="Proteomes" id="UP001162483">
    <property type="component" value="Unassembled WGS sequence"/>
</dbReference>
<proteinExistence type="predicted"/>
<dbReference type="EMBL" id="CATNWA010000894">
    <property type="protein sequence ID" value="CAI9538486.1"/>
    <property type="molecule type" value="Genomic_DNA"/>
</dbReference>
<reference evidence="1" key="1">
    <citation type="submission" date="2023-05" db="EMBL/GenBank/DDBJ databases">
        <authorList>
            <person name="Stuckert A."/>
        </authorList>
    </citation>
    <scope>NUCLEOTIDE SEQUENCE</scope>
</reference>
<accession>A0ABN9AR11</accession>
<evidence type="ECO:0000313" key="2">
    <source>
        <dbReference type="Proteomes" id="UP001162483"/>
    </source>
</evidence>
<gene>
    <name evidence="1" type="ORF">SPARVUS_LOCUS1442374</name>
</gene>
<comment type="caution">
    <text evidence="1">The sequence shown here is derived from an EMBL/GenBank/DDBJ whole genome shotgun (WGS) entry which is preliminary data.</text>
</comment>
<organism evidence="1 2">
    <name type="scientific">Staurois parvus</name>
    <dbReference type="NCBI Taxonomy" id="386267"/>
    <lineage>
        <taxon>Eukaryota</taxon>
        <taxon>Metazoa</taxon>
        <taxon>Chordata</taxon>
        <taxon>Craniata</taxon>
        <taxon>Vertebrata</taxon>
        <taxon>Euteleostomi</taxon>
        <taxon>Amphibia</taxon>
        <taxon>Batrachia</taxon>
        <taxon>Anura</taxon>
        <taxon>Neobatrachia</taxon>
        <taxon>Ranoidea</taxon>
        <taxon>Ranidae</taxon>
        <taxon>Staurois</taxon>
    </lineage>
</organism>
<keyword evidence="2" id="KW-1185">Reference proteome</keyword>
<sequence>MVSPPLTWCEQAFQQISTDHLLVISALQCHPAVPSRASHQCCPAVMPVSDHHCCISVQHNQCLLINAHQCRLISAAYQCPSVLPIRATSSMPISAAYQ</sequence>
<evidence type="ECO:0000313" key="1">
    <source>
        <dbReference type="EMBL" id="CAI9538486.1"/>
    </source>
</evidence>
<protein>
    <submittedName>
        <fullName evidence="1">Uncharacterized protein</fullName>
    </submittedName>
</protein>
<feature type="non-terminal residue" evidence="1">
    <location>
        <position position="98"/>
    </location>
</feature>
<name>A0ABN9AR11_9NEOB</name>